<accession>F4L4R5</accession>
<keyword evidence="3" id="KW-1185">Reference proteome</keyword>
<organism evidence="2 3">
    <name type="scientific">Haliscomenobacter hydrossis (strain ATCC 27775 / DSM 1100 / LMG 10767 / O)</name>
    <dbReference type="NCBI Taxonomy" id="760192"/>
    <lineage>
        <taxon>Bacteria</taxon>
        <taxon>Pseudomonadati</taxon>
        <taxon>Bacteroidota</taxon>
        <taxon>Saprospiria</taxon>
        <taxon>Saprospirales</taxon>
        <taxon>Haliscomenobacteraceae</taxon>
        <taxon>Haliscomenobacter</taxon>
    </lineage>
</organism>
<evidence type="ECO:0000256" key="1">
    <source>
        <dbReference type="SAM" id="MobiDB-lite"/>
    </source>
</evidence>
<sequence>MLIVCEGEVTEPEYFSLLRRMAIDGAIWAAIEIRPKPKVDENQTSSTRSPHKSTRPKRKLIPVAIPDEADPIEKKYDIKSQPSCWVKEARDGLKDDTFEEVWAVFDDDGRNKTANAFQLAREKVSGKVVNIAFSSIAFEHWILLHFERNASAFKRSLCRTGHQIHECGSSTSTDDCGGTHCLIGYLRHNHYLVPNSSTKKPGEISALFESLTESNNRWIAYANAAWLRHVVPHDPLKPYLVNPFSNVDLLVQRLLGEEQEIVWGAFDQAFIWQEIEFKASVSNKILVISLKNLSISTRLINGSDIPIFFSTVTQNMTLIPQISVVLAPNEHREIVQALEESTEVLVQICSKGVKLFVG</sequence>
<evidence type="ECO:0000313" key="3">
    <source>
        <dbReference type="Proteomes" id="UP000008461"/>
    </source>
</evidence>
<dbReference type="EMBL" id="CP002691">
    <property type="protein sequence ID" value="AEE53013.1"/>
    <property type="molecule type" value="Genomic_DNA"/>
</dbReference>
<dbReference type="HOGENOM" id="CLU_773317_0_0_10"/>
<reference key="2">
    <citation type="submission" date="2011-04" db="EMBL/GenBank/DDBJ databases">
        <title>Complete sequence of chromosome of Haliscomenobacter hydrossis DSM 1100.</title>
        <authorList>
            <consortium name="US DOE Joint Genome Institute (JGI-PGF)"/>
            <person name="Lucas S."/>
            <person name="Han J."/>
            <person name="Lapidus A."/>
            <person name="Bruce D."/>
            <person name="Goodwin L."/>
            <person name="Pitluck S."/>
            <person name="Peters L."/>
            <person name="Kyrpides N."/>
            <person name="Mavromatis K."/>
            <person name="Ivanova N."/>
            <person name="Ovchinnikova G."/>
            <person name="Pagani I."/>
            <person name="Daligault H."/>
            <person name="Detter J.C."/>
            <person name="Han C."/>
            <person name="Land M."/>
            <person name="Hauser L."/>
            <person name="Markowitz V."/>
            <person name="Cheng J.-F."/>
            <person name="Hugenholtz P."/>
            <person name="Woyke T."/>
            <person name="Wu D."/>
            <person name="Verbarg S."/>
            <person name="Frueling A."/>
            <person name="Brambilla E."/>
            <person name="Klenk H.-P."/>
            <person name="Eisen J.A."/>
        </authorList>
    </citation>
    <scope>NUCLEOTIDE SEQUENCE</scope>
    <source>
        <strain>DSM 1100</strain>
    </source>
</reference>
<gene>
    <name evidence="2" type="ordered locus">Halhy_5187</name>
</gene>
<dbReference type="Pfam" id="PF13707">
    <property type="entry name" value="RloB"/>
    <property type="match status" value="1"/>
</dbReference>
<feature type="region of interest" description="Disordered" evidence="1">
    <location>
        <begin position="38"/>
        <end position="59"/>
    </location>
</feature>
<proteinExistence type="predicted"/>
<name>F4L4R5_HALH1</name>
<reference evidence="2 3" key="1">
    <citation type="journal article" date="2011" name="Stand. Genomic Sci.">
        <title>Complete genome sequence of Haliscomenobacter hydrossis type strain (O).</title>
        <authorList>
            <consortium name="US DOE Joint Genome Institute (JGI-PGF)"/>
            <person name="Daligault H."/>
            <person name="Lapidus A."/>
            <person name="Zeytun A."/>
            <person name="Nolan M."/>
            <person name="Lucas S."/>
            <person name="Del Rio T.G."/>
            <person name="Tice H."/>
            <person name="Cheng J.F."/>
            <person name="Tapia R."/>
            <person name="Han C."/>
            <person name="Goodwin L."/>
            <person name="Pitluck S."/>
            <person name="Liolios K."/>
            <person name="Pagani I."/>
            <person name="Ivanova N."/>
            <person name="Huntemann M."/>
            <person name="Mavromatis K."/>
            <person name="Mikhailova N."/>
            <person name="Pati A."/>
            <person name="Chen A."/>
            <person name="Palaniappan K."/>
            <person name="Land M."/>
            <person name="Hauser L."/>
            <person name="Brambilla E.M."/>
            <person name="Rohde M."/>
            <person name="Verbarg S."/>
            <person name="Goker M."/>
            <person name="Bristow J."/>
            <person name="Eisen J.A."/>
            <person name="Markowitz V."/>
            <person name="Hugenholtz P."/>
            <person name="Kyrpides N.C."/>
            <person name="Klenk H.P."/>
            <person name="Woyke T."/>
        </authorList>
    </citation>
    <scope>NUCLEOTIDE SEQUENCE [LARGE SCALE GENOMIC DNA]</scope>
    <source>
        <strain evidence="3">ATCC 27775 / DSM 1100 / LMG 10767 / O</strain>
    </source>
</reference>
<evidence type="ECO:0000313" key="2">
    <source>
        <dbReference type="EMBL" id="AEE53013.1"/>
    </source>
</evidence>
<protein>
    <recommendedName>
        <fullName evidence="4">RloB-like protein</fullName>
    </recommendedName>
</protein>
<dbReference type="Proteomes" id="UP000008461">
    <property type="component" value="Chromosome"/>
</dbReference>
<dbReference type="AlphaFoldDB" id="F4L4R5"/>
<evidence type="ECO:0008006" key="4">
    <source>
        <dbReference type="Google" id="ProtNLM"/>
    </source>
</evidence>
<feature type="compositionally biased region" description="Basic residues" evidence="1">
    <location>
        <begin position="49"/>
        <end position="59"/>
    </location>
</feature>
<dbReference type="KEGG" id="hhy:Halhy_5187"/>
<dbReference type="InterPro" id="IPR025591">
    <property type="entry name" value="RloB"/>
</dbReference>
<dbReference type="STRING" id="760192.Halhy_5187"/>